<dbReference type="PANTHER" id="PTHR43774">
    <property type="entry name" value="PEPTIDE METHIONINE SULFOXIDE REDUCTASE"/>
    <property type="match status" value="1"/>
</dbReference>
<comment type="catalytic activity">
    <reaction evidence="2">
        <text>[thioredoxin]-disulfide + L-methionine + H2O = L-methionine (S)-S-oxide + [thioredoxin]-dithiol</text>
        <dbReference type="Rhea" id="RHEA:19993"/>
        <dbReference type="Rhea" id="RHEA-COMP:10698"/>
        <dbReference type="Rhea" id="RHEA-COMP:10700"/>
        <dbReference type="ChEBI" id="CHEBI:15377"/>
        <dbReference type="ChEBI" id="CHEBI:29950"/>
        <dbReference type="ChEBI" id="CHEBI:50058"/>
        <dbReference type="ChEBI" id="CHEBI:57844"/>
        <dbReference type="ChEBI" id="CHEBI:58772"/>
        <dbReference type="EC" id="1.8.4.11"/>
    </reaction>
</comment>
<dbReference type="Gene3D" id="3.30.1060.10">
    <property type="entry name" value="Peptide methionine sulphoxide reductase MsrA"/>
    <property type="match status" value="1"/>
</dbReference>
<dbReference type="SUPFAM" id="SSF55068">
    <property type="entry name" value="Peptide methionine sulfoxide reductase"/>
    <property type="match status" value="1"/>
</dbReference>
<dbReference type="RefSeq" id="WP_188980326.1">
    <property type="nucleotide sequence ID" value="NZ_BMPG01000004.1"/>
</dbReference>
<dbReference type="Proteomes" id="UP000607197">
    <property type="component" value="Unassembled WGS sequence"/>
</dbReference>
<protein>
    <recommendedName>
        <fullName evidence="2">Peptide methionine sulfoxide reductase MsrA</fullName>
        <shortName evidence="2">Protein-methionine-S-oxide reductase</shortName>
        <ecNumber evidence="2">1.8.4.11</ecNumber>
    </recommendedName>
    <alternativeName>
        <fullName evidence="2">Peptide-methionine (S)-S-oxide reductase</fullName>
        <shortName evidence="2">Peptide Met(O) reductase</shortName>
    </alternativeName>
</protein>
<dbReference type="NCBIfam" id="TIGR00401">
    <property type="entry name" value="msrA"/>
    <property type="match status" value="1"/>
</dbReference>
<dbReference type="PANTHER" id="PTHR43774:SF1">
    <property type="entry name" value="PEPTIDE METHIONINE SULFOXIDE REDUCTASE MSRA 2"/>
    <property type="match status" value="1"/>
</dbReference>
<dbReference type="InterPro" id="IPR002569">
    <property type="entry name" value="Met_Sox_Rdtase_MsrA_dom"/>
</dbReference>
<dbReference type="HAMAP" id="MF_01401">
    <property type="entry name" value="MsrA"/>
    <property type="match status" value="1"/>
</dbReference>
<comment type="caution">
    <text evidence="4">The sequence shown here is derived from an EMBL/GenBank/DDBJ whole genome shotgun (WGS) entry which is preliminary data.</text>
</comment>
<dbReference type="AlphaFoldDB" id="A0A830FNA4"/>
<proteinExistence type="inferred from homology"/>
<organism evidence="4 5">
    <name type="scientific">Halocalculus aciditolerans</name>
    <dbReference type="NCBI Taxonomy" id="1383812"/>
    <lineage>
        <taxon>Archaea</taxon>
        <taxon>Methanobacteriati</taxon>
        <taxon>Methanobacteriota</taxon>
        <taxon>Stenosarchaea group</taxon>
        <taxon>Halobacteria</taxon>
        <taxon>Halobacteriales</taxon>
        <taxon>Halobacteriaceae</taxon>
        <taxon>Halocalculus</taxon>
    </lineage>
</organism>
<keyword evidence="5" id="KW-1185">Reference proteome</keyword>
<reference evidence="4" key="1">
    <citation type="journal article" date="2014" name="Int. J. Syst. Evol. Microbiol.">
        <title>Complete genome sequence of Corynebacterium casei LMG S-19264T (=DSM 44701T), isolated from a smear-ripened cheese.</title>
        <authorList>
            <consortium name="US DOE Joint Genome Institute (JGI-PGF)"/>
            <person name="Walter F."/>
            <person name="Albersmeier A."/>
            <person name="Kalinowski J."/>
            <person name="Ruckert C."/>
        </authorList>
    </citation>
    <scope>NUCLEOTIDE SEQUENCE</scope>
    <source>
        <strain evidence="4">JCM 19596</strain>
    </source>
</reference>
<keyword evidence="1 2" id="KW-0560">Oxidoreductase</keyword>
<dbReference type="InterPro" id="IPR036509">
    <property type="entry name" value="Met_Sox_Rdtase_MsrA_sf"/>
</dbReference>
<accession>A0A830FNA4</accession>
<dbReference type="GO" id="GO:0008113">
    <property type="term" value="F:peptide-methionine (S)-S-oxide reductase activity"/>
    <property type="evidence" value="ECO:0007669"/>
    <property type="project" value="UniProtKB-UniRule"/>
</dbReference>
<dbReference type="EC" id="1.8.4.11" evidence="2"/>
<feature type="domain" description="Peptide methionine sulphoxide reductase MsrA" evidence="3">
    <location>
        <begin position="7"/>
        <end position="158"/>
    </location>
</feature>
<evidence type="ECO:0000256" key="1">
    <source>
        <dbReference type="ARBA" id="ARBA00023002"/>
    </source>
</evidence>
<dbReference type="EMBL" id="BMPG01000004">
    <property type="protein sequence ID" value="GGL69796.1"/>
    <property type="molecule type" value="Genomic_DNA"/>
</dbReference>
<name>A0A830FNA4_9EURY</name>
<comment type="function">
    <text evidence="2">Has an important function as a repair enzyme for proteins that have been inactivated by oxidation. Catalyzes the reversible oxidation-reduction of methionine sulfoxide in proteins to methionine.</text>
</comment>
<sequence length="178" mass="20350">MSEHERATFAGGCFWCVEAVFKELRGVEEVTSGYAGGHVEDPSYEAVCEGDTGHAEVIEVAFDPEEITYEQLLAVFFTVHDPTTLNRQGPDVGSQYRSAVFYENDEQREAVESFVEELESEGVYEDIVTEVEPRTEFYEAEAYHQDYFEKNPGSTYCQVNTQPKLRKVREKYGDLLRE</sequence>
<evidence type="ECO:0000256" key="2">
    <source>
        <dbReference type="HAMAP-Rule" id="MF_01401"/>
    </source>
</evidence>
<comment type="similarity">
    <text evidence="2">Belongs to the MsrA Met sulfoxide reductase family.</text>
</comment>
<dbReference type="OrthoDB" id="7150at2157"/>
<dbReference type="Pfam" id="PF01625">
    <property type="entry name" value="PMSR"/>
    <property type="match status" value="1"/>
</dbReference>
<evidence type="ECO:0000259" key="3">
    <source>
        <dbReference type="Pfam" id="PF01625"/>
    </source>
</evidence>
<gene>
    <name evidence="2 4" type="primary">msrA</name>
    <name evidence="4" type="ORF">GCM10009039_29760</name>
</gene>
<feature type="active site" evidence="2">
    <location>
        <position position="13"/>
    </location>
</feature>
<reference evidence="4" key="2">
    <citation type="submission" date="2020-09" db="EMBL/GenBank/DDBJ databases">
        <authorList>
            <person name="Sun Q."/>
            <person name="Ohkuma M."/>
        </authorList>
    </citation>
    <scope>NUCLEOTIDE SEQUENCE</scope>
    <source>
        <strain evidence="4">JCM 19596</strain>
    </source>
</reference>
<evidence type="ECO:0000313" key="4">
    <source>
        <dbReference type="EMBL" id="GGL69796.1"/>
    </source>
</evidence>
<evidence type="ECO:0000313" key="5">
    <source>
        <dbReference type="Proteomes" id="UP000607197"/>
    </source>
</evidence>
<comment type="catalytic activity">
    <reaction evidence="2">
        <text>L-methionyl-[protein] + [thioredoxin]-disulfide + H2O = L-methionyl-(S)-S-oxide-[protein] + [thioredoxin]-dithiol</text>
        <dbReference type="Rhea" id="RHEA:14217"/>
        <dbReference type="Rhea" id="RHEA-COMP:10698"/>
        <dbReference type="Rhea" id="RHEA-COMP:10700"/>
        <dbReference type="Rhea" id="RHEA-COMP:12313"/>
        <dbReference type="Rhea" id="RHEA-COMP:12315"/>
        <dbReference type="ChEBI" id="CHEBI:15377"/>
        <dbReference type="ChEBI" id="CHEBI:16044"/>
        <dbReference type="ChEBI" id="CHEBI:29950"/>
        <dbReference type="ChEBI" id="CHEBI:44120"/>
        <dbReference type="ChEBI" id="CHEBI:50058"/>
        <dbReference type="EC" id="1.8.4.11"/>
    </reaction>
</comment>